<name>A0A4P6D7R8_RHOPR</name>
<accession>A0A4P6D7R8</accession>
<feature type="compositionally biased region" description="Basic and acidic residues" evidence="1">
    <location>
        <begin position="1"/>
        <end position="10"/>
    </location>
</feature>
<evidence type="ECO:0000256" key="1">
    <source>
        <dbReference type="SAM" id="MobiDB-lite"/>
    </source>
</evidence>
<organism evidence="2">
    <name type="scientific">Rhodnius prolixus</name>
    <name type="common">Triatomid bug</name>
    <dbReference type="NCBI Taxonomy" id="13249"/>
    <lineage>
        <taxon>Eukaryota</taxon>
        <taxon>Metazoa</taxon>
        <taxon>Ecdysozoa</taxon>
        <taxon>Arthropoda</taxon>
        <taxon>Hexapoda</taxon>
        <taxon>Insecta</taxon>
        <taxon>Pterygota</taxon>
        <taxon>Neoptera</taxon>
        <taxon>Paraneoptera</taxon>
        <taxon>Hemiptera</taxon>
        <taxon>Heteroptera</taxon>
        <taxon>Panheteroptera</taxon>
        <taxon>Cimicomorpha</taxon>
        <taxon>Reduviidae</taxon>
        <taxon>Triatominae</taxon>
        <taxon>Rhodnius</taxon>
    </lineage>
</organism>
<proteinExistence type="predicted"/>
<protein>
    <submittedName>
        <fullName evidence="2">Uncharacterized protein</fullName>
    </submittedName>
</protein>
<evidence type="ECO:0000313" key="2">
    <source>
        <dbReference type="EMBL" id="MOY46045.1"/>
    </source>
</evidence>
<reference evidence="2" key="1">
    <citation type="submission" date="2019-04" db="EMBL/GenBank/DDBJ databases">
        <title>Analysis of the testis transcriptome of the Chagas disease vector Rhodnius prolixus.</title>
        <authorList>
            <person name="Cesar J."/>
            <person name="Ribeiro J.M."/>
            <person name="Pereira M.H."/>
            <person name="Araujo R.N."/>
            <person name="Gontijo N.F."/>
            <person name="Pessoa G."/>
            <person name="Sant'Anna M.V."/>
            <person name="Sorgine M.H."/>
            <person name="Majerowicz D."/>
            <person name="Carvalho A.B."/>
            <person name="Braz G."/>
            <person name="Mesquita R."/>
            <person name="Lagerblad P.O."/>
            <person name="Koerich L.B."/>
        </authorList>
    </citation>
    <scope>NUCLEOTIDE SEQUENCE</scope>
</reference>
<dbReference type="EMBL" id="GHKJ01001015">
    <property type="protein sequence ID" value="MOY46045.1"/>
    <property type="molecule type" value="Transcribed_RNA"/>
</dbReference>
<feature type="region of interest" description="Disordered" evidence="1">
    <location>
        <begin position="1"/>
        <end position="22"/>
    </location>
</feature>
<dbReference type="AlphaFoldDB" id="A0A4P6D7R8"/>
<sequence length="163" mass="19517">MRRKILDNHRKNSKSTTTVRHRRQRRIHKRSFNFTKRLKTIVTEIVETLLDFYFEGLLPISLEELEKDILERRSDIELTSLLGTKRITSDEFYRAVAVGTVFGLIKGRNINNVLKLDLDNYVKLYLAYMRPVTIAELIEDYFPPFRRMKNYCKDSRKKRKNCN</sequence>